<feature type="transmembrane region" description="Helical" evidence="2">
    <location>
        <begin position="262"/>
        <end position="285"/>
    </location>
</feature>
<gene>
    <name evidence="3" type="ORF">Micbo1qcDRAFT_236748</name>
</gene>
<evidence type="ECO:0000256" key="1">
    <source>
        <dbReference type="SAM" id="MobiDB-lite"/>
    </source>
</evidence>
<sequence>MTFMNYTEACATAPASVPSDAGIAGIGVLLSFMITAVISLILSISLVFEDVRNKDSASTLRRRLLNSYSDQQILTGIGLQGVGLAKMSTLIPYHFFIIWMLSVLSSAVHNAALLALARDFRRDPVLRWLRQALMAVNLLLSCAYGIFVLEGVQDGINNSTLPIGCVWAPGGTVDPRAIAAPDTSTAGSFAGTIVIIGAQVLTFGFSTWYLQSRAQRYYKLIQIVGLVAMVGIAAGSIIRVILMAQAFQTTPPVELSDSGERVWSFGQLLSVGLLLLPVVTVVEILRGELSCPPPVPDDEAKEKLLDKEPAGEEGQEMQAK</sequence>
<keyword evidence="2" id="KW-0812">Transmembrane</keyword>
<dbReference type="Proteomes" id="UP000070501">
    <property type="component" value="Unassembled WGS sequence"/>
</dbReference>
<dbReference type="InterPro" id="IPR053018">
    <property type="entry name" value="Elsinochrome_Biosynth-Asso"/>
</dbReference>
<feature type="compositionally biased region" description="Basic and acidic residues" evidence="1">
    <location>
        <begin position="298"/>
        <end position="310"/>
    </location>
</feature>
<proteinExistence type="predicted"/>
<feature type="transmembrane region" description="Helical" evidence="2">
    <location>
        <begin position="93"/>
        <end position="116"/>
    </location>
</feature>
<evidence type="ECO:0000313" key="3">
    <source>
        <dbReference type="EMBL" id="KXJ86670.1"/>
    </source>
</evidence>
<keyword evidence="4" id="KW-1185">Reference proteome</keyword>
<feature type="compositionally biased region" description="Acidic residues" evidence="1">
    <location>
        <begin position="311"/>
        <end position="320"/>
    </location>
</feature>
<keyword evidence="2" id="KW-0472">Membrane</keyword>
<protein>
    <submittedName>
        <fullName evidence="3">Uncharacterized protein</fullName>
    </submittedName>
</protein>
<feature type="transmembrane region" description="Helical" evidence="2">
    <location>
        <begin position="23"/>
        <end position="48"/>
    </location>
</feature>
<evidence type="ECO:0000256" key="2">
    <source>
        <dbReference type="SAM" id="Phobius"/>
    </source>
</evidence>
<name>A0A136IP10_9PEZI</name>
<feature type="transmembrane region" description="Helical" evidence="2">
    <location>
        <begin position="189"/>
        <end position="210"/>
    </location>
</feature>
<dbReference type="AlphaFoldDB" id="A0A136IP10"/>
<organism evidence="3 4">
    <name type="scientific">Microdochium bolleyi</name>
    <dbReference type="NCBI Taxonomy" id="196109"/>
    <lineage>
        <taxon>Eukaryota</taxon>
        <taxon>Fungi</taxon>
        <taxon>Dikarya</taxon>
        <taxon>Ascomycota</taxon>
        <taxon>Pezizomycotina</taxon>
        <taxon>Sordariomycetes</taxon>
        <taxon>Xylariomycetidae</taxon>
        <taxon>Xylariales</taxon>
        <taxon>Microdochiaceae</taxon>
        <taxon>Microdochium</taxon>
    </lineage>
</organism>
<feature type="transmembrane region" description="Helical" evidence="2">
    <location>
        <begin position="128"/>
        <end position="149"/>
    </location>
</feature>
<dbReference type="OrthoDB" id="5414615at2759"/>
<keyword evidence="2" id="KW-1133">Transmembrane helix</keyword>
<dbReference type="InParanoid" id="A0A136IP10"/>
<dbReference type="PANTHER" id="PTHR37577">
    <property type="entry name" value="INTEGRAL MEMBRANE PROTEIN"/>
    <property type="match status" value="1"/>
</dbReference>
<dbReference type="EMBL" id="KQ964266">
    <property type="protein sequence ID" value="KXJ86670.1"/>
    <property type="molecule type" value="Genomic_DNA"/>
</dbReference>
<evidence type="ECO:0000313" key="4">
    <source>
        <dbReference type="Proteomes" id="UP000070501"/>
    </source>
</evidence>
<reference evidence="4" key="1">
    <citation type="submission" date="2016-02" db="EMBL/GenBank/DDBJ databases">
        <title>Draft genome sequence of Microdochium bolleyi, a fungal endophyte of beachgrass.</title>
        <authorList>
            <consortium name="DOE Joint Genome Institute"/>
            <person name="David A.S."/>
            <person name="May G."/>
            <person name="Haridas S."/>
            <person name="Lim J."/>
            <person name="Wang M."/>
            <person name="Labutti K."/>
            <person name="Lipzen A."/>
            <person name="Barry K."/>
            <person name="Grigoriev I.V."/>
        </authorList>
    </citation>
    <scope>NUCLEOTIDE SEQUENCE [LARGE SCALE GENOMIC DNA]</scope>
    <source>
        <strain evidence="4">J235TASD1</strain>
    </source>
</reference>
<feature type="transmembrane region" description="Helical" evidence="2">
    <location>
        <begin position="217"/>
        <end position="242"/>
    </location>
</feature>
<dbReference type="PANTHER" id="PTHR37577:SF1">
    <property type="entry name" value="INTEGRAL MEMBRANE PROTEIN"/>
    <property type="match status" value="1"/>
</dbReference>
<accession>A0A136IP10</accession>
<feature type="region of interest" description="Disordered" evidence="1">
    <location>
        <begin position="292"/>
        <end position="320"/>
    </location>
</feature>